<evidence type="ECO:0000256" key="1">
    <source>
        <dbReference type="SAM" id="SignalP"/>
    </source>
</evidence>
<evidence type="ECO:0008006" key="4">
    <source>
        <dbReference type="Google" id="ProtNLM"/>
    </source>
</evidence>
<dbReference type="Proteomes" id="UP001189429">
    <property type="component" value="Unassembled WGS sequence"/>
</dbReference>
<accession>A0ABN9VWU3</accession>
<comment type="caution">
    <text evidence="2">The sequence shown here is derived from an EMBL/GenBank/DDBJ whole genome shotgun (WGS) entry which is preliminary data.</text>
</comment>
<feature type="signal peptide" evidence="1">
    <location>
        <begin position="1"/>
        <end position="17"/>
    </location>
</feature>
<evidence type="ECO:0000313" key="2">
    <source>
        <dbReference type="EMBL" id="CAK0878099.1"/>
    </source>
</evidence>
<gene>
    <name evidence="2" type="ORF">PCOR1329_LOCUS61978</name>
</gene>
<reference evidence="2" key="1">
    <citation type="submission" date="2023-10" db="EMBL/GenBank/DDBJ databases">
        <authorList>
            <person name="Chen Y."/>
            <person name="Shah S."/>
            <person name="Dougan E. K."/>
            <person name="Thang M."/>
            <person name="Chan C."/>
        </authorList>
    </citation>
    <scope>NUCLEOTIDE SEQUENCE [LARGE SCALE GENOMIC DNA]</scope>
</reference>
<keyword evidence="3" id="KW-1185">Reference proteome</keyword>
<evidence type="ECO:0000313" key="3">
    <source>
        <dbReference type="Proteomes" id="UP001189429"/>
    </source>
</evidence>
<organism evidence="2 3">
    <name type="scientific">Prorocentrum cordatum</name>
    <dbReference type="NCBI Taxonomy" id="2364126"/>
    <lineage>
        <taxon>Eukaryota</taxon>
        <taxon>Sar</taxon>
        <taxon>Alveolata</taxon>
        <taxon>Dinophyceae</taxon>
        <taxon>Prorocentrales</taxon>
        <taxon>Prorocentraceae</taxon>
        <taxon>Prorocentrum</taxon>
    </lineage>
</organism>
<sequence length="169" mass="17478">MHRAPLLGLLPPCPALACALGMASPPRSLSGAPSCSSLTASQAGGVLGRPLSQRQTAALHRAAPHRVRRRLCRTSTSCSSCDLFAGPALERRLVAASARARLGAGGISGAHAAGVSAITGVSSIPCRILWLTRAWEPRLRCPAPHGPGLGADLRPPWPRDLALPDLGLR</sequence>
<name>A0ABN9VWU3_9DINO</name>
<proteinExistence type="predicted"/>
<protein>
    <recommendedName>
        <fullName evidence="4">Secreted protein</fullName>
    </recommendedName>
</protein>
<feature type="chain" id="PRO_5047317825" description="Secreted protein" evidence="1">
    <location>
        <begin position="18"/>
        <end position="169"/>
    </location>
</feature>
<dbReference type="EMBL" id="CAUYUJ010017813">
    <property type="protein sequence ID" value="CAK0878099.1"/>
    <property type="molecule type" value="Genomic_DNA"/>
</dbReference>
<keyword evidence="1" id="KW-0732">Signal</keyword>